<reference evidence="2" key="1">
    <citation type="journal article" date="2022" name="Mol. Ecol. Resour.">
        <title>The genomes of chicory, endive, great burdock and yacon provide insights into Asteraceae palaeo-polyploidization history and plant inulin production.</title>
        <authorList>
            <person name="Fan W."/>
            <person name="Wang S."/>
            <person name="Wang H."/>
            <person name="Wang A."/>
            <person name="Jiang F."/>
            <person name="Liu H."/>
            <person name="Zhao H."/>
            <person name="Xu D."/>
            <person name="Zhang Y."/>
        </authorList>
    </citation>
    <scope>NUCLEOTIDE SEQUENCE [LARGE SCALE GENOMIC DNA]</scope>
    <source>
        <strain evidence="2">cv. Yunnan</strain>
    </source>
</reference>
<protein>
    <submittedName>
        <fullName evidence="1">Uncharacterized protein</fullName>
    </submittedName>
</protein>
<accession>A0ACB9HPI9</accession>
<sequence length="290" mass="32914">MCSPYTALVYAMLDPYFRGSCGARSLSMLRFFPWCSEHKKLEGVSQSFYCEKFKGVLTVHDFELLSYEGELIVHAGELLLYGGEFIVYAGKLLSNKAVFFAHVGWIDKMNRREKSASILEKLGFLYKKIAFVLPQSTSMYTSLSCFGKLFAFPQVASMFLVGYCYVYLGLVGFVAALVDLDLVDVSYYNEAPLVHVTRMCWLDWSAQVLDNTMLGSFFLWLKLLPLLDSFFLCLIASSFELEPANAWQHSTLVYYSILAALVNMCSYCEKNRIMSWACTGKMACLDLVDF</sequence>
<keyword evidence="2" id="KW-1185">Reference proteome</keyword>
<proteinExistence type="predicted"/>
<reference evidence="1 2" key="2">
    <citation type="journal article" date="2022" name="Mol. Ecol. Resour.">
        <title>The genomes of chicory, endive, great burdock and yacon provide insights into Asteraceae paleo-polyploidization history and plant inulin production.</title>
        <authorList>
            <person name="Fan W."/>
            <person name="Wang S."/>
            <person name="Wang H."/>
            <person name="Wang A."/>
            <person name="Jiang F."/>
            <person name="Liu H."/>
            <person name="Zhao H."/>
            <person name="Xu D."/>
            <person name="Zhang Y."/>
        </authorList>
    </citation>
    <scope>NUCLEOTIDE SEQUENCE [LARGE SCALE GENOMIC DNA]</scope>
    <source>
        <strain evidence="2">cv. Yunnan</strain>
        <tissue evidence="1">Leaves</tissue>
    </source>
</reference>
<comment type="caution">
    <text evidence="1">The sequence shown here is derived from an EMBL/GenBank/DDBJ whole genome shotgun (WGS) entry which is preliminary data.</text>
</comment>
<gene>
    <name evidence="1" type="ORF">L1987_33137</name>
</gene>
<dbReference type="EMBL" id="CM042028">
    <property type="protein sequence ID" value="KAI3797873.1"/>
    <property type="molecule type" value="Genomic_DNA"/>
</dbReference>
<evidence type="ECO:0000313" key="2">
    <source>
        <dbReference type="Proteomes" id="UP001056120"/>
    </source>
</evidence>
<evidence type="ECO:0000313" key="1">
    <source>
        <dbReference type="EMBL" id="KAI3797873.1"/>
    </source>
</evidence>
<organism evidence="1 2">
    <name type="scientific">Smallanthus sonchifolius</name>
    <dbReference type="NCBI Taxonomy" id="185202"/>
    <lineage>
        <taxon>Eukaryota</taxon>
        <taxon>Viridiplantae</taxon>
        <taxon>Streptophyta</taxon>
        <taxon>Embryophyta</taxon>
        <taxon>Tracheophyta</taxon>
        <taxon>Spermatophyta</taxon>
        <taxon>Magnoliopsida</taxon>
        <taxon>eudicotyledons</taxon>
        <taxon>Gunneridae</taxon>
        <taxon>Pentapetalae</taxon>
        <taxon>asterids</taxon>
        <taxon>campanulids</taxon>
        <taxon>Asterales</taxon>
        <taxon>Asteraceae</taxon>
        <taxon>Asteroideae</taxon>
        <taxon>Heliantheae alliance</taxon>
        <taxon>Millerieae</taxon>
        <taxon>Smallanthus</taxon>
    </lineage>
</organism>
<name>A0ACB9HPI9_9ASTR</name>
<dbReference type="Proteomes" id="UP001056120">
    <property type="component" value="Linkage Group LG11"/>
</dbReference>